<reference evidence="1 2" key="1">
    <citation type="submission" date="2015-01" db="EMBL/GenBank/DDBJ databases">
        <title>Evolution of Trichinella species and genotypes.</title>
        <authorList>
            <person name="Korhonen P.K."/>
            <person name="Edoardo P."/>
            <person name="Giuseppe L.R."/>
            <person name="Gasser R.B."/>
        </authorList>
    </citation>
    <scope>NUCLEOTIDE SEQUENCE [LARGE SCALE GENOMIC DNA]</scope>
    <source>
        <strain evidence="1">ISS470</strain>
    </source>
</reference>
<keyword evidence="2" id="KW-1185">Reference proteome</keyword>
<evidence type="ECO:0000313" key="1">
    <source>
        <dbReference type="EMBL" id="KRY88974.1"/>
    </source>
</evidence>
<name>A0A0V1FSP7_TRIPS</name>
<dbReference type="EMBL" id="JYDT01000036">
    <property type="protein sequence ID" value="KRY88974.1"/>
    <property type="molecule type" value="Genomic_DNA"/>
</dbReference>
<gene>
    <name evidence="1" type="ORF">T4D_13251</name>
</gene>
<organism evidence="1 2">
    <name type="scientific">Trichinella pseudospiralis</name>
    <name type="common">Parasitic roundworm</name>
    <dbReference type="NCBI Taxonomy" id="6337"/>
    <lineage>
        <taxon>Eukaryota</taxon>
        <taxon>Metazoa</taxon>
        <taxon>Ecdysozoa</taxon>
        <taxon>Nematoda</taxon>
        <taxon>Enoplea</taxon>
        <taxon>Dorylaimia</taxon>
        <taxon>Trichinellida</taxon>
        <taxon>Trichinellidae</taxon>
        <taxon>Trichinella</taxon>
    </lineage>
</organism>
<comment type="caution">
    <text evidence="1">The sequence shown here is derived from an EMBL/GenBank/DDBJ whole genome shotgun (WGS) entry which is preliminary data.</text>
</comment>
<accession>A0A0V1FSP7</accession>
<sequence>MFVAFVRMLKLIRGEASKENDVIMMRLKFQISQINHLTDSCSSALAWNKLLLVILINNETRKRLEQKDKKIWKSPFPIHANSQFPLLHLPCIPYNSPTLSAGSPSFTTRLSNTFIMHFSNQSVNRVMWGLSKI</sequence>
<proteinExistence type="predicted"/>
<protein>
    <submittedName>
        <fullName evidence="1">Uncharacterized protein</fullName>
    </submittedName>
</protein>
<dbReference type="AlphaFoldDB" id="A0A0V1FSP7"/>
<evidence type="ECO:0000313" key="2">
    <source>
        <dbReference type="Proteomes" id="UP000054995"/>
    </source>
</evidence>
<dbReference type="Proteomes" id="UP000054995">
    <property type="component" value="Unassembled WGS sequence"/>
</dbReference>